<dbReference type="EMBL" id="HG994593">
    <property type="protein sequence ID" value="CAF2848445.1"/>
    <property type="molecule type" value="Genomic_DNA"/>
</dbReference>
<keyword evidence="2" id="KW-1185">Reference proteome</keyword>
<proteinExistence type="predicted"/>
<gene>
    <name evidence="1" type="ORF">LSAA_4960</name>
</gene>
<accession>A0A7R8CKQ5</accession>
<reference evidence="1" key="1">
    <citation type="submission" date="2021-02" db="EMBL/GenBank/DDBJ databases">
        <authorList>
            <person name="Bekaert M."/>
        </authorList>
    </citation>
    <scope>NUCLEOTIDE SEQUENCE</scope>
    <source>
        <strain evidence="1">IoA-00</strain>
    </source>
</reference>
<organism evidence="1 2">
    <name type="scientific">Lepeophtheirus salmonis</name>
    <name type="common">Salmon louse</name>
    <name type="synonym">Caligus salmonis</name>
    <dbReference type="NCBI Taxonomy" id="72036"/>
    <lineage>
        <taxon>Eukaryota</taxon>
        <taxon>Metazoa</taxon>
        <taxon>Ecdysozoa</taxon>
        <taxon>Arthropoda</taxon>
        <taxon>Crustacea</taxon>
        <taxon>Multicrustacea</taxon>
        <taxon>Hexanauplia</taxon>
        <taxon>Copepoda</taxon>
        <taxon>Siphonostomatoida</taxon>
        <taxon>Caligidae</taxon>
        <taxon>Lepeophtheirus</taxon>
    </lineage>
</organism>
<evidence type="ECO:0000313" key="2">
    <source>
        <dbReference type="Proteomes" id="UP000675881"/>
    </source>
</evidence>
<protein>
    <submittedName>
        <fullName evidence="1">MYH</fullName>
    </submittedName>
</protein>
<evidence type="ECO:0000313" key="1">
    <source>
        <dbReference type="EMBL" id="CAF2848445.1"/>
    </source>
</evidence>
<sequence>MKKGVSYFLLHRGGHNTKLSKKDFEDLEQVSDVIHITYLMTLDFGPIYRFKDVEKNQVFAKDTNSICLPWEKLLRDSTKVNEAISKPKKGKFWRLKRNKQLSNITFSMWKLPQKILLKRTTMAAIISQMAANKRARQKRNVCEIHSDKCVYNIPPFDRTFDPFIHNKYLRSKKLMEDRISKNQVRIAIEEQLKLSPELINTKPCFESSIKFNTIFLSISIGFLLAIIIYIGVMWKHAIDANTSHPSFFKLLL</sequence>
<dbReference type="AlphaFoldDB" id="A0A7R8CKQ5"/>
<dbReference type="Proteomes" id="UP000675881">
    <property type="component" value="Chromosome 14"/>
</dbReference>
<dbReference type="OrthoDB" id="10517778at2759"/>
<name>A0A7R8CKQ5_LEPSM</name>